<dbReference type="EC" id="4.6.1.13" evidence="2"/>
<dbReference type="SMART" id="SM00148">
    <property type="entry name" value="PLCXc"/>
    <property type="match status" value="1"/>
</dbReference>
<dbReference type="InterPro" id="IPR017946">
    <property type="entry name" value="PLC-like_Pdiesterase_TIM-brl"/>
</dbReference>
<evidence type="ECO:0000313" key="8">
    <source>
        <dbReference type="EMBL" id="MBB5933699.1"/>
    </source>
</evidence>
<feature type="chain" id="PRO_5031116098" description="1-phosphatidylinositol phosphodiesterase" evidence="6">
    <location>
        <begin position="44"/>
        <end position="519"/>
    </location>
</feature>
<evidence type="ECO:0000259" key="7">
    <source>
        <dbReference type="SMART" id="SM00148"/>
    </source>
</evidence>
<feature type="domain" description="Phosphatidylinositol-specific phospholipase C X" evidence="7">
    <location>
        <begin position="69"/>
        <end position="234"/>
    </location>
</feature>
<evidence type="ECO:0000313" key="9">
    <source>
        <dbReference type="Proteomes" id="UP000588098"/>
    </source>
</evidence>
<dbReference type="InterPro" id="IPR035992">
    <property type="entry name" value="Ricin_B-like_lectins"/>
</dbReference>
<name>A0A7W9Q5E9_9ACTN</name>
<dbReference type="CDD" id="cd08586">
    <property type="entry name" value="PI-PLCc_BcPLC_like"/>
    <property type="match status" value="1"/>
</dbReference>
<dbReference type="GO" id="GO:0008081">
    <property type="term" value="F:phosphoric diester hydrolase activity"/>
    <property type="evidence" value="ECO:0007669"/>
    <property type="project" value="InterPro"/>
</dbReference>
<dbReference type="PROSITE" id="PS50231">
    <property type="entry name" value="RICIN_B_LECTIN"/>
    <property type="match status" value="1"/>
</dbReference>
<dbReference type="EMBL" id="JACHJL010000001">
    <property type="protein sequence ID" value="MBB5933699.1"/>
    <property type="molecule type" value="Genomic_DNA"/>
</dbReference>
<evidence type="ECO:0000256" key="6">
    <source>
        <dbReference type="SAM" id="SignalP"/>
    </source>
</evidence>
<dbReference type="PANTHER" id="PTHR13593:SF113">
    <property type="entry name" value="SI:DKEY-266F7.9"/>
    <property type="match status" value="1"/>
</dbReference>
<evidence type="ECO:0000256" key="1">
    <source>
        <dbReference type="ARBA" id="ARBA00001316"/>
    </source>
</evidence>
<dbReference type="Pfam" id="PF00388">
    <property type="entry name" value="PI-PLC-X"/>
    <property type="match status" value="1"/>
</dbReference>
<dbReference type="PANTHER" id="PTHR13593">
    <property type="match status" value="1"/>
</dbReference>
<dbReference type="Gene3D" id="3.20.20.190">
    <property type="entry name" value="Phosphatidylinositol (PI) phosphodiesterase"/>
    <property type="match status" value="1"/>
</dbReference>
<dbReference type="GO" id="GO:0004436">
    <property type="term" value="F:phosphatidylinositol diacylglycerol-lyase activity"/>
    <property type="evidence" value="ECO:0007669"/>
    <property type="project" value="UniProtKB-EC"/>
</dbReference>
<comment type="catalytic activity">
    <reaction evidence="1">
        <text>a 1,2-diacyl-sn-glycero-3-phospho-(1D-myo-inositol) = 1D-myo-inositol 1,2-cyclic phosphate + a 1,2-diacyl-sn-glycerol</text>
        <dbReference type="Rhea" id="RHEA:17093"/>
        <dbReference type="ChEBI" id="CHEBI:17815"/>
        <dbReference type="ChEBI" id="CHEBI:57880"/>
        <dbReference type="ChEBI" id="CHEBI:58484"/>
        <dbReference type="EC" id="4.6.1.13"/>
    </reaction>
</comment>
<reference evidence="8 9" key="1">
    <citation type="submission" date="2020-08" db="EMBL/GenBank/DDBJ databases">
        <title>Genomic Encyclopedia of Type Strains, Phase III (KMG-III): the genomes of soil and plant-associated and newly described type strains.</title>
        <authorList>
            <person name="Whitman W."/>
        </authorList>
    </citation>
    <scope>NUCLEOTIDE SEQUENCE [LARGE SCALE GENOMIC DNA]</scope>
    <source>
        <strain evidence="8 9">CECT 8305</strain>
    </source>
</reference>
<comment type="caution">
    <text evidence="8">The sequence shown here is derived from an EMBL/GenBank/DDBJ whole genome shotgun (WGS) entry which is preliminary data.</text>
</comment>
<protein>
    <recommendedName>
        <fullName evidence="3">1-phosphatidylinositol phosphodiesterase</fullName>
        <ecNumber evidence="2">4.6.1.13</ecNumber>
    </recommendedName>
    <alternativeName>
        <fullName evidence="4">Phosphatidylinositol diacylglycerol-lyase</fullName>
    </alternativeName>
    <alternativeName>
        <fullName evidence="5">Phosphatidylinositol-specific phospholipase C</fullName>
    </alternativeName>
</protein>
<dbReference type="SUPFAM" id="SSF51695">
    <property type="entry name" value="PLC-like phosphodiesterases"/>
    <property type="match status" value="1"/>
</dbReference>
<keyword evidence="9" id="KW-1185">Reference proteome</keyword>
<dbReference type="GO" id="GO:0006629">
    <property type="term" value="P:lipid metabolic process"/>
    <property type="evidence" value="ECO:0007669"/>
    <property type="project" value="InterPro"/>
</dbReference>
<sequence length="519" mass="56634">MTRTIARADGVRPPRRSRRLAVLVSAACLALSATLLSPATAGAAGSTNEDAFKNLGQADRAEWMWGIASDTKLSNMSIPGTHDTLAIHGGSWVQTQEDWGDSADTLTAQLDRGIRAIDIRARVSGNASFTIHHGAYYQNANFDDVLSKAQSFLRAHPTESIIMRLKAECPYTGVDAPECANDPKSVTPEKVRAIFGDYVRKYPGLFYTASVSGAGRASVPTLGQVRGKVVLGSFDSAETDDYGLKGFNDRQEDNWAPGSIGEKWGDVKDNVDKAIAGSPNDLYVTYSSGSKFPNLFPSLLAGGWWENRNGVNTQVPGVNYHLMKHLNTSAGRVGIIMTDFPGWGLVNAIIDHNGDNEVKGGQRSIWLVNPDKTYNNSQYQDRCMVRGPEFDSSKNGGLVTQRACQSSPPSSHQWVATKPDTFDGKGHFWIKASNGKCLTMPYNDGVTPKAGTQLFWWPCETRWFSGSQMWEVMPTKLATANGSRPAYWFRNNWTNLCLSMDPATASKSGGKVTQDVCPR</sequence>
<evidence type="ECO:0000256" key="4">
    <source>
        <dbReference type="ARBA" id="ARBA00030474"/>
    </source>
</evidence>
<dbReference type="RefSeq" id="WP_184568950.1">
    <property type="nucleotide sequence ID" value="NZ_JACHJL010000001.1"/>
</dbReference>
<feature type="signal peptide" evidence="6">
    <location>
        <begin position="1"/>
        <end position="43"/>
    </location>
</feature>
<dbReference type="SUPFAM" id="SSF50370">
    <property type="entry name" value="Ricin B-like lectins"/>
    <property type="match status" value="1"/>
</dbReference>
<gene>
    <name evidence="8" type="ORF">FHS42_000717</name>
</gene>
<evidence type="ECO:0000256" key="3">
    <source>
        <dbReference type="ARBA" id="ARBA00019758"/>
    </source>
</evidence>
<keyword evidence="6" id="KW-0732">Signal</keyword>
<proteinExistence type="predicted"/>
<dbReference type="CDD" id="cd00161">
    <property type="entry name" value="beta-trefoil_Ricin-like"/>
    <property type="match status" value="1"/>
</dbReference>
<evidence type="ECO:0000256" key="2">
    <source>
        <dbReference type="ARBA" id="ARBA00012581"/>
    </source>
</evidence>
<dbReference type="AlphaFoldDB" id="A0A7W9Q5E9"/>
<dbReference type="InterPro" id="IPR051057">
    <property type="entry name" value="PI-PLC_domain"/>
</dbReference>
<dbReference type="PROSITE" id="PS50007">
    <property type="entry name" value="PIPLC_X_DOMAIN"/>
    <property type="match status" value="1"/>
</dbReference>
<dbReference type="Gene3D" id="2.80.10.50">
    <property type="match status" value="1"/>
</dbReference>
<dbReference type="Proteomes" id="UP000588098">
    <property type="component" value="Unassembled WGS sequence"/>
</dbReference>
<dbReference type="InterPro" id="IPR000909">
    <property type="entry name" value="PLipase_C_PInositol-sp_X_dom"/>
</dbReference>
<organism evidence="8 9">
    <name type="scientific">Streptomyces zagrosensis</name>
    <dbReference type="NCBI Taxonomy" id="1042984"/>
    <lineage>
        <taxon>Bacteria</taxon>
        <taxon>Bacillati</taxon>
        <taxon>Actinomycetota</taxon>
        <taxon>Actinomycetes</taxon>
        <taxon>Kitasatosporales</taxon>
        <taxon>Streptomycetaceae</taxon>
        <taxon>Streptomyces</taxon>
    </lineage>
</organism>
<evidence type="ECO:0000256" key="5">
    <source>
        <dbReference type="ARBA" id="ARBA00030782"/>
    </source>
</evidence>
<accession>A0A7W9Q5E9</accession>